<dbReference type="PRINTS" id="PR01130">
    <property type="entry name" value="DERENTRNSPRT"/>
</dbReference>
<dbReference type="Proteomes" id="UP001194468">
    <property type="component" value="Unassembled WGS sequence"/>
</dbReference>
<comment type="caution">
    <text evidence="9">The sequence shown here is derived from an EMBL/GenBank/DDBJ whole genome shotgun (WGS) entry which is preliminary data.</text>
</comment>
<evidence type="ECO:0000256" key="4">
    <source>
        <dbReference type="ARBA" id="ARBA00022692"/>
    </source>
</evidence>
<accession>A0AAD4BEN7</accession>
<dbReference type="GO" id="GO:0034257">
    <property type="term" value="F:nicotinamide riboside transmembrane transporter activity"/>
    <property type="evidence" value="ECO:0007669"/>
    <property type="project" value="TreeGrafter"/>
</dbReference>
<feature type="transmembrane region" description="Helical" evidence="8">
    <location>
        <begin position="302"/>
        <end position="322"/>
    </location>
</feature>
<feature type="transmembrane region" description="Helical" evidence="8">
    <location>
        <begin position="181"/>
        <end position="207"/>
    </location>
</feature>
<evidence type="ECO:0000256" key="2">
    <source>
        <dbReference type="ARBA" id="ARBA00007965"/>
    </source>
</evidence>
<evidence type="ECO:0000256" key="1">
    <source>
        <dbReference type="ARBA" id="ARBA00004141"/>
    </source>
</evidence>
<sequence length="474" mass="51099">MTDLPAKYRAVSSSADQAYHSNDHASEAGVSGDEPYSTIEHIPAAARTRWTYFLLGCAILLPFNALFNATPFFLSRLAGSPFYSTFTSYLSSVYTLTKLVCQFYCTLTSKQSSSSRRISLSITAMTFVITSLCLSTFIRGTPSTFFAFVLFNAASIAIAASYLCTAVYAQAALLGASALQFMLSGQAAIGVVVSSVQVASSVIAIWGSSPKSVLTVAMRANDRTEETAARIFFGVSAVFLCITLVVYTRLMRQPFHKPVTGAMNHHPGDGTPDERIGLIADQRRIASTDSNSHVYRVFGKNLIFMFSIAYVFVVTLAVYPAITARVRPVDPSIHPLLFTAVHFLVVNIGGFIGQSSCSFPRLVVWSGRKILVLSLLRTLFIPLLLLCNVERSATTPVPSIIHSDILFMIIMLTMGYTTGYVSAVALLAVSSLEHNPRLGGRREDVDVAATLGGSCMILGLALGSLSSFGVQAML</sequence>
<feature type="transmembrane region" description="Helical" evidence="8">
    <location>
        <begin position="52"/>
        <end position="74"/>
    </location>
</feature>
<evidence type="ECO:0000313" key="9">
    <source>
        <dbReference type="EMBL" id="KAF8422792.1"/>
    </source>
</evidence>
<organism evidence="9 10">
    <name type="scientific">Boletus edulis BED1</name>
    <dbReference type="NCBI Taxonomy" id="1328754"/>
    <lineage>
        <taxon>Eukaryota</taxon>
        <taxon>Fungi</taxon>
        <taxon>Dikarya</taxon>
        <taxon>Basidiomycota</taxon>
        <taxon>Agaricomycotina</taxon>
        <taxon>Agaricomycetes</taxon>
        <taxon>Agaricomycetidae</taxon>
        <taxon>Boletales</taxon>
        <taxon>Boletineae</taxon>
        <taxon>Boletaceae</taxon>
        <taxon>Boletoideae</taxon>
        <taxon>Boletus</taxon>
    </lineage>
</organism>
<dbReference type="PANTHER" id="PTHR10332">
    <property type="entry name" value="EQUILIBRATIVE NUCLEOSIDE TRANSPORTER"/>
    <property type="match status" value="1"/>
</dbReference>
<comment type="similarity">
    <text evidence="2">Belongs to the SLC29A/ENT transporter (TC 2.A.57) family.</text>
</comment>
<feature type="transmembrane region" description="Helical" evidence="8">
    <location>
        <begin position="405"/>
        <end position="429"/>
    </location>
</feature>
<reference evidence="9" key="1">
    <citation type="submission" date="2019-10" db="EMBL/GenBank/DDBJ databases">
        <authorList>
            <consortium name="DOE Joint Genome Institute"/>
            <person name="Kuo A."/>
            <person name="Miyauchi S."/>
            <person name="Kiss E."/>
            <person name="Drula E."/>
            <person name="Kohler A."/>
            <person name="Sanchez-Garcia M."/>
            <person name="Andreopoulos B."/>
            <person name="Barry K.W."/>
            <person name="Bonito G."/>
            <person name="Buee M."/>
            <person name="Carver A."/>
            <person name="Chen C."/>
            <person name="Cichocki N."/>
            <person name="Clum A."/>
            <person name="Culley D."/>
            <person name="Crous P.W."/>
            <person name="Fauchery L."/>
            <person name="Girlanda M."/>
            <person name="Hayes R."/>
            <person name="Keri Z."/>
            <person name="LaButti K."/>
            <person name="Lipzen A."/>
            <person name="Lombard V."/>
            <person name="Magnuson J."/>
            <person name="Maillard F."/>
            <person name="Morin E."/>
            <person name="Murat C."/>
            <person name="Nolan M."/>
            <person name="Ohm R."/>
            <person name="Pangilinan J."/>
            <person name="Pereira M."/>
            <person name="Perotto S."/>
            <person name="Peter M."/>
            <person name="Riley R."/>
            <person name="Sitrit Y."/>
            <person name="Stielow B."/>
            <person name="Szollosi G."/>
            <person name="Zifcakova L."/>
            <person name="Stursova M."/>
            <person name="Spatafora J.W."/>
            <person name="Tedersoo L."/>
            <person name="Vaario L.-M."/>
            <person name="Yamada A."/>
            <person name="Yan M."/>
            <person name="Wang P."/>
            <person name="Xu J."/>
            <person name="Bruns T."/>
            <person name="Baldrian P."/>
            <person name="Vilgalys R."/>
            <person name="Henrissat B."/>
            <person name="Grigoriev I.V."/>
            <person name="Hibbett D."/>
            <person name="Nagy L.G."/>
            <person name="Martin F.M."/>
        </authorList>
    </citation>
    <scope>NUCLEOTIDE SEQUENCE</scope>
    <source>
        <strain evidence="9">BED1</strain>
    </source>
</reference>
<feature type="transmembrane region" description="Helical" evidence="8">
    <location>
        <begin position="144"/>
        <end position="169"/>
    </location>
</feature>
<dbReference type="PIRSF" id="PIRSF016379">
    <property type="entry name" value="ENT"/>
    <property type="match status" value="1"/>
</dbReference>
<comment type="subcellular location">
    <subcellularLocation>
        <location evidence="1">Membrane</location>
        <topology evidence="1">Multi-pass membrane protein</topology>
    </subcellularLocation>
</comment>
<evidence type="ECO:0000256" key="6">
    <source>
        <dbReference type="ARBA" id="ARBA00023136"/>
    </source>
</evidence>
<feature type="transmembrane region" description="Helical" evidence="8">
    <location>
        <begin position="449"/>
        <end position="470"/>
    </location>
</feature>
<dbReference type="InterPro" id="IPR002259">
    <property type="entry name" value="Eqnu_transpt"/>
</dbReference>
<dbReference type="AlphaFoldDB" id="A0AAD4BEN7"/>
<dbReference type="GO" id="GO:0000329">
    <property type="term" value="C:fungal-type vacuole membrane"/>
    <property type="evidence" value="ECO:0007669"/>
    <property type="project" value="TreeGrafter"/>
</dbReference>
<protein>
    <submittedName>
        <fullName evidence="9">Nucleoside transporter-domain-containing protein</fullName>
    </submittedName>
</protein>
<reference evidence="9" key="2">
    <citation type="journal article" date="2020" name="Nat. Commun.">
        <title>Large-scale genome sequencing of mycorrhizal fungi provides insights into the early evolution of symbiotic traits.</title>
        <authorList>
            <person name="Miyauchi S."/>
            <person name="Kiss E."/>
            <person name="Kuo A."/>
            <person name="Drula E."/>
            <person name="Kohler A."/>
            <person name="Sanchez-Garcia M."/>
            <person name="Morin E."/>
            <person name="Andreopoulos B."/>
            <person name="Barry K.W."/>
            <person name="Bonito G."/>
            <person name="Buee M."/>
            <person name="Carver A."/>
            <person name="Chen C."/>
            <person name="Cichocki N."/>
            <person name="Clum A."/>
            <person name="Culley D."/>
            <person name="Crous P.W."/>
            <person name="Fauchery L."/>
            <person name="Girlanda M."/>
            <person name="Hayes R.D."/>
            <person name="Keri Z."/>
            <person name="LaButti K."/>
            <person name="Lipzen A."/>
            <person name="Lombard V."/>
            <person name="Magnuson J."/>
            <person name="Maillard F."/>
            <person name="Murat C."/>
            <person name="Nolan M."/>
            <person name="Ohm R.A."/>
            <person name="Pangilinan J."/>
            <person name="Pereira M.F."/>
            <person name="Perotto S."/>
            <person name="Peter M."/>
            <person name="Pfister S."/>
            <person name="Riley R."/>
            <person name="Sitrit Y."/>
            <person name="Stielow J.B."/>
            <person name="Szollosi G."/>
            <person name="Zifcakova L."/>
            <person name="Stursova M."/>
            <person name="Spatafora J.W."/>
            <person name="Tedersoo L."/>
            <person name="Vaario L.M."/>
            <person name="Yamada A."/>
            <person name="Yan M."/>
            <person name="Wang P."/>
            <person name="Xu J."/>
            <person name="Bruns T."/>
            <person name="Baldrian P."/>
            <person name="Vilgalys R."/>
            <person name="Dunand C."/>
            <person name="Henrissat B."/>
            <person name="Grigoriev I.V."/>
            <person name="Hibbett D."/>
            <person name="Nagy L.G."/>
            <person name="Martin F.M."/>
        </authorList>
    </citation>
    <scope>NUCLEOTIDE SEQUENCE</scope>
    <source>
        <strain evidence="9">BED1</strain>
    </source>
</reference>
<dbReference type="GO" id="GO:0015205">
    <property type="term" value="F:nucleobase transmembrane transporter activity"/>
    <property type="evidence" value="ECO:0007669"/>
    <property type="project" value="TreeGrafter"/>
</dbReference>
<dbReference type="GO" id="GO:0005886">
    <property type="term" value="C:plasma membrane"/>
    <property type="evidence" value="ECO:0007669"/>
    <property type="project" value="TreeGrafter"/>
</dbReference>
<keyword evidence="3" id="KW-0813">Transport</keyword>
<proteinExistence type="inferred from homology"/>
<feature type="transmembrane region" description="Helical" evidence="8">
    <location>
        <begin position="365"/>
        <end position="385"/>
    </location>
</feature>
<keyword evidence="5 8" id="KW-1133">Transmembrane helix</keyword>
<dbReference type="PANTHER" id="PTHR10332:SF88">
    <property type="entry name" value="EQUILIBRATIVE NUCLEOSIDE TRANSPORTER 1, ISOFORM A"/>
    <property type="match status" value="1"/>
</dbReference>
<dbReference type="Pfam" id="PF01733">
    <property type="entry name" value="Nucleoside_tran"/>
    <property type="match status" value="1"/>
</dbReference>
<feature type="transmembrane region" description="Helical" evidence="8">
    <location>
        <begin position="334"/>
        <end position="353"/>
    </location>
</feature>
<keyword evidence="4 8" id="KW-0812">Transmembrane</keyword>
<evidence type="ECO:0000256" key="8">
    <source>
        <dbReference type="SAM" id="Phobius"/>
    </source>
</evidence>
<evidence type="ECO:0000256" key="3">
    <source>
        <dbReference type="ARBA" id="ARBA00022448"/>
    </source>
</evidence>
<dbReference type="EMBL" id="WHUW01000121">
    <property type="protein sequence ID" value="KAF8422792.1"/>
    <property type="molecule type" value="Genomic_DNA"/>
</dbReference>
<name>A0AAD4BEN7_BOLED</name>
<keyword evidence="10" id="KW-1185">Reference proteome</keyword>
<evidence type="ECO:0000313" key="10">
    <source>
        <dbReference type="Proteomes" id="UP001194468"/>
    </source>
</evidence>
<keyword evidence="6 8" id="KW-0472">Membrane</keyword>
<feature type="transmembrane region" description="Helical" evidence="8">
    <location>
        <begin position="227"/>
        <end position="247"/>
    </location>
</feature>
<feature type="region of interest" description="Disordered" evidence="7">
    <location>
        <begin position="15"/>
        <end position="34"/>
    </location>
</feature>
<evidence type="ECO:0000256" key="7">
    <source>
        <dbReference type="SAM" id="MobiDB-lite"/>
    </source>
</evidence>
<gene>
    <name evidence="9" type="ORF">L210DRAFT_3423053</name>
</gene>
<evidence type="ECO:0000256" key="5">
    <source>
        <dbReference type="ARBA" id="ARBA00022989"/>
    </source>
</evidence>
<feature type="transmembrane region" description="Helical" evidence="8">
    <location>
        <begin position="118"/>
        <end position="138"/>
    </location>
</feature>